<dbReference type="PANTHER" id="PTHR43031:SF7">
    <property type="entry name" value="NITRIC OXIDE REDUCTASE FLRD-NAD(+) REDUCTASE"/>
    <property type="match status" value="1"/>
</dbReference>
<reference evidence="2" key="1">
    <citation type="submission" date="2022-10" db="EMBL/GenBank/DDBJ databases">
        <title>Comparative genomics and taxonomic characterization of three novel marine species of genus Reichenbachiella exhibiting antioxidant and polysaccharide degradation activities.</title>
        <authorList>
            <person name="Muhammad N."/>
            <person name="Lee Y.-J."/>
            <person name="Ko J."/>
            <person name="Kim S.-G."/>
        </authorList>
    </citation>
    <scope>NUCLEOTIDE SEQUENCE</scope>
    <source>
        <strain evidence="2">Wsw4-B4</strain>
    </source>
</reference>
<dbReference type="CDD" id="cd00158">
    <property type="entry name" value="RHOD"/>
    <property type="match status" value="1"/>
</dbReference>
<proteinExistence type="predicted"/>
<feature type="domain" description="Rhodanese" evidence="1">
    <location>
        <begin position="50"/>
        <end position="139"/>
    </location>
</feature>
<gene>
    <name evidence="2" type="ORF">N7E81_17210</name>
</gene>
<dbReference type="InterPro" id="IPR001763">
    <property type="entry name" value="Rhodanese-like_dom"/>
</dbReference>
<keyword evidence="3" id="KW-1185">Reference proteome</keyword>
<evidence type="ECO:0000259" key="1">
    <source>
        <dbReference type="PROSITE" id="PS50206"/>
    </source>
</evidence>
<protein>
    <submittedName>
        <fullName evidence="2">Rhodanese-like domain-containing protein</fullName>
    </submittedName>
</protein>
<evidence type="ECO:0000313" key="3">
    <source>
        <dbReference type="Proteomes" id="UP001062165"/>
    </source>
</evidence>
<accession>A0ABY6D0E1</accession>
<dbReference type="Gene3D" id="3.40.250.10">
    <property type="entry name" value="Rhodanese-like domain"/>
    <property type="match status" value="1"/>
</dbReference>
<dbReference type="InterPro" id="IPR036873">
    <property type="entry name" value="Rhodanese-like_dom_sf"/>
</dbReference>
<dbReference type="PANTHER" id="PTHR43031">
    <property type="entry name" value="FAD-DEPENDENT OXIDOREDUCTASE"/>
    <property type="match status" value="1"/>
</dbReference>
<dbReference type="Proteomes" id="UP001062165">
    <property type="component" value="Chromosome"/>
</dbReference>
<dbReference type="PROSITE" id="PS50206">
    <property type="entry name" value="RHODANESE_3"/>
    <property type="match status" value="1"/>
</dbReference>
<dbReference type="EMBL" id="CP106735">
    <property type="protein sequence ID" value="UXX79095.1"/>
    <property type="molecule type" value="Genomic_DNA"/>
</dbReference>
<name>A0ABY6D0E1_9BACT</name>
<dbReference type="Pfam" id="PF00581">
    <property type="entry name" value="Rhodanese"/>
    <property type="match status" value="1"/>
</dbReference>
<organism evidence="2 3">
    <name type="scientific">Reichenbachiella carrageenanivorans</name>
    <dbReference type="NCBI Taxonomy" id="2979869"/>
    <lineage>
        <taxon>Bacteria</taxon>
        <taxon>Pseudomonadati</taxon>
        <taxon>Bacteroidota</taxon>
        <taxon>Cytophagia</taxon>
        <taxon>Cytophagales</taxon>
        <taxon>Reichenbachiellaceae</taxon>
        <taxon>Reichenbachiella</taxon>
    </lineage>
</organism>
<dbReference type="InterPro" id="IPR050229">
    <property type="entry name" value="GlpE_sulfurtransferase"/>
</dbReference>
<dbReference type="SMART" id="SM00450">
    <property type="entry name" value="RHOD"/>
    <property type="match status" value="1"/>
</dbReference>
<evidence type="ECO:0000313" key="2">
    <source>
        <dbReference type="EMBL" id="UXX79095.1"/>
    </source>
</evidence>
<sequence>MRYWLTIFCLVPFTLQAQDDKSDKQEAKFYRMVDGLLDHAVEEVKVQDGIPENAVLLDARSEEEYKVSHLAHARWVGYDDFDVRTILDVDKNAEILVYCSVGYRSEKVAEQLKSAGYTNAKNLYGGLFDWVNHGLPVVDSLGHPTQQVHGYNLLWGRWVTKGEVVY</sequence>
<dbReference type="NCBIfam" id="NF045521">
    <property type="entry name" value="rhoda_near_glyco"/>
    <property type="match status" value="1"/>
</dbReference>
<dbReference type="RefSeq" id="WP_263050838.1">
    <property type="nucleotide sequence ID" value="NZ_CP106735.1"/>
</dbReference>
<dbReference type="SUPFAM" id="SSF52821">
    <property type="entry name" value="Rhodanese/Cell cycle control phosphatase"/>
    <property type="match status" value="1"/>
</dbReference>